<organism evidence="2 3">
    <name type="scientific">Streptomyces carpaticus</name>
    <dbReference type="NCBI Taxonomy" id="285558"/>
    <lineage>
        <taxon>Bacteria</taxon>
        <taxon>Bacillati</taxon>
        <taxon>Actinomycetota</taxon>
        <taxon>Actinomycetes</taxon>
        <taxon>Kitasatosporales</taxon>
        <taxon>Streptomycetaceae</taxon>
        <taxon>Streptomyces</taxon>
    </lineage>
</organism>
<proteinExistence type="predicted"/>
<name>A0ABV4ZHB1_9ACTN</name>
<dbReference type="RefSeq" id="WP_375061418.1">
    <property type="nucleotide sequence ID" value="NZ_JBHGBT010000002.1"/>
</dbReference>
<accession>A0ABV4ZHB1</accession>
<feature type="compositionally biased region" description="Low complexity" evidence="1">
    <location>
        <begin position="170"/>
        <end position="184"/>
    </location>
</feature>
<feature type="region of interest" description="Disordered" evidence="1">
    <location>
        <begin position="147"/>
        <end position="184"/>
    </location>
</feature>
<reference evidence="2 3" key="1">
    <citation type="submission" date="2024-09" db="EMBL/GenBank/DDBJ databases">
        <title>Draft genome sequence of multifaceted antimicrobials producing Streptomyces sp. strain FH1.</title>
        <authorList>
            <person name="Hassan F."/>
            <person name="Ali H."/>
            <person name="Hassan N."/>
            <person name="Nawaz A."/>
        </authorList>
    </citation>
    <scope>NUCLEOTIDE SEQUENCE [LARGE SCALE GENOMIC DNA]</scope>
    <source>
        <strain evidence="2 3">FH1</strain>
    </source>
</reference>
<evidence type="ECO:0000313" key="2">
    <source>
        <dbReference type="EMBL" id="MFB4193379.1"/>
    </source>
</evidence>
<dbReference type="EMBL" id="JBHGBT010000002">
    <property type="protein sequence ID" value="MFB4193379.1"/>
    <property type="molecule type" value="Genomic_DNA"/>
</dbReference>
<evidence type="ECO:0000313" key="3">
    <source>
        <dbReference type="Proteomes" id="UP001577267"/>
    </source>
</evidence>
<feature type="region of interest" description="Disordered" evidence="1">
    <location>
        <begin position="1"/>
        <end position="20"/>
    </location>
</feature>
<gene>
    <name evidence="2" type="ORF">ACE11A_03285</name>
</gene>
<dbReference type="Proteomes" id="UP001577267">
    <property type="component" value="Unassembled WGS sequence"/>
</dbReference>
<evidence type="ECO:0000256" key="1">
    <source>
        <dbReference type="SAM" id="MobiDB-lite"/>
    </source>
</evidence>
<sequence length="184" mass="20524">MTDIIGRGKAAPHLGQLDHPARPDLADSEFLRPEPARPGDGQQWVTGWCWLYCGHRFTKVLWLGVITAAGVSAPVYACGDCLARIHDAAWDYAEAVADEPLDRQGLPVPLYAPVGVERRKPVRFRRRHSKRPRTRLGELFHRAITVTGEAPEPPPATDPLGRNPRENTRTGRITTTTRRLTALR</sequence>
<keyword evidence="3" id="KW-1185">Reference proteome</keyword>
<comment type="caution">
    <text evidence="2">The sequence shown here is derived from an EMBL/GenBank/DDBJ whole genome shotgun (WGS) entry which is preliminary data.</text>
</comment>
<protein>
    <submittedName>
        <fullName evidence="2">Uncharacterized protein</fullName>
    </submittedName>
</protein>